<feature type="transmembrane region" description="Helical" evidence="1">
    <location>
        <begin position="47"/>
        <end position="68"/>
    </location>
</feature>
<dbReference type="KEGG" id="mpri:MP3633_3577"/>
<proteinExistence type="predicted"/>
<dbReference type="EMBL" id="CP054301">
    <property type="protein sequence ID" value="QKK82304.1"/>
    <property type="molecule type" value="Genomic_DNA"/>
</dbReference>
<evidence type="ECO:0000256" key="1">
    <source>
        <dbReference type="SAM" id="Phobius"/>
    </source>
</evidence>
<keyword evidence="1" id="KW-1133">Transmembrane helix</keyword>
<accession>A0A859D0J0</accession>
<evidence type="ECO:0000313" key="2">
    <source>
        <dbReference type="EMBL" id="QKK82304.1"/>
    </source>
</evidence>
<protein>
    <submittedName>
        <fullName evidence="2">Putative transmembrane protein</fullName>
    </submittedName>
</protein>
<reference evidence="2 3" key="1">
    <citation type="submission" date="2020-06" db="EMBL/GenBank/DDBJ databases">
        <authorList>
            <person name="Voronona O.L."/>
            <person name="Aksenova E.I."/>
            <person name="Kunda M.S."/>
            <person name="Semenov A.N."/>
            <person name="Ryzhova N."/>
        </authorList>
    </citation>
    <scope>NUCLEOTIDE SEQUENCE [LARGE SCALE GENOMIC DNA]</scope>
    <source>
        <strain evidence="2 3">MPKMM3633</strain>
    </source>
</reference>
<organism evidence="2 3">
    <name type="scientific">Marinomonas primoryensis</name>
    <dbReference type="NCBI Taxonomy" id="178399"/>
    <lineage>
        <taxon>Bacteria</taxon>
        <taxon>Pseudomonadati</taxon>
        <taxon>Pseudomonadota</taxon>
        <taxon>Gammaproteobacteria</taxon>
        <taxon>Oceanospirillales</taxon>
        <taxon>Oceanospirillaceae</taxon>
        <taxon>Marinomonas</taxon>
    </lineage>
</organism>
<keyword evidence="1" id="KW-0472">Membrane</keyword>
<keyword evidence="1 2" id="KW-0812">Transmembrane</keyword>
<dbReference type="RefSeq" id="WP_244959730.1">
    <property type="nucleotide sequence ID" value="NZ_BAAAEF010000026.1"/>
</dbReference>
<sequence length="114" mass="13004">MNKTDRILSFGDYSSILVAALPFVLVAVVEAAKIPVATALMYAKHFWWRVLFFIGLVLLSTITFETMLNGFERNFSSLNISIDEKKKLILLTYSKLITITESMFKPQTTLIKQH</sequence>
<name>A0A859D0J0_9GAMM</name>
<dbReference type="Proteomes" id="UP000509371">
    <property type="component" value="Chromosome"/>
</dbReference>
<gene>
    <name evidence="2" type="ORF">MP3633_3577</name>
</gene>
<dbReference type="AlphaFoldDB" id="A0A859D0J0"/>
<evidence type="ECO:0000313" key="3">
    <source>
        <dbReference type="Proteomes" id="UP000509371"/>
    </source>
</evidence>